<reference evidence="1 2" key="1">
    <citation type="submission" date="2009-07" db="EMBL/GenBank/DDBJ databases">
        <authorList>
            <person name="Madupu R."/>
            <person name="Sebastian Y."/>
            <person name="Durkin A.S."/>
            <person name="Torralba M."/>
            <person name="Methe B."/>
            <person name="Sutton G.G."/>
            <person name="Strausberg R.L."/>
            <person name="Nelson K.E."/>
        </authorList>
    </citation>
    <scope>NUCLEOTIDE SEQUENCE [LARGE SCALE GENOMIC DNA]</scope>
    <source>
        <strain evidence="1 2">RM3268</strain>
    </source>
</reference>
<proteinExistence type="predicted"/>
<protein>
    <submittedName>
        <fullName evidence="1">Uncharacterized protein</fullName>
    </submittedName>
</protein>
<sequence>MHKFKSARHRTKNNCRAQIPRTDARSRRIYAQNASPLFASNLCSGYLREISQQPGACKFHAEQTYMYEALTYRNFAANA</sequence>
<dbReference type="EMBL" id="ACYG01000027">
    <property type="protein sequence ID" value="EEV17090.1"/>
    <property type="molecule type" value="Genomic_DNA"/>
</dbReference>
<dbReference type="Proteomes" id="UP000005709">
    <property type="component" value="Unassembled WGS sequence"/>
</dbReference>
<dbReference type="AlphaFoldDB" id="C8PJI5"/>
<gene>
    <name evidence="1" type="ORF">CAMGR0001_1385</name>
</gene>
<evidence type="ECO:0000313" key="1">
    <source>
        <dbReference type="EMBL" id="EEV17090.1"/>
    </source>
</evidence>
<organism evidence="1 2">
    <name type="scientific">Campylobacter gracilis RM3268</name>
    <dbReference type="NCBI Taxonomy" id="553220"/>
    <lineage>
        <taxon>Bacteria</taxon>
        <taxon>Pseudomonadati</taxon>
        <taxon>Campylobacterota</taxon>
        <taxon>Epsilonproteobacteria</taxon>
        <taxon>Campylobacterales</taxon>
        <taxon>Campylobacteraceae</taxon>
        <taxon>Campylobacter</taxon>
    </lineage>
</organism>
<keyword evidence="2" id="KW-1185">Reference proteome</keyword>
<name>C8PJI5_9BACT</name>
<accession>C8PJI5</accession>
<evidence type="ECO:0000313" key="2">
    <source>
        <dbReference type="Proteomes" id="UP000005709"/>
    </source>
</evidence>
<comment type="caution">
    <text evidence="1">The sequence shown here is derived from an EMBL/GenBank/DDBJ whole genome shotgun (WGS) entry which is preliminary data.</text>
</comment>